<proteinExistence type="predicted"/>
<reference evidence="2 3" key="1">
    <citation type="submission" date="2020-12" db="EMBL/GenBank/DDBJ databases">
        <title>Revised draft genomes of Rhodomicrobium vannielii ATCC 17100 and Rhodomicrobium udaipurense JA643.</title>
        <authorList>
            <person name="Conners E.M."/>
            <person name="Davenport E.J."/>
            <person name="Bose A."/>
        </authorList>
    </citation>
    <scope>NUCLEOTIDE SEQUENCE [LARGE SCALE GENOMIC DNA]</scope>
    <source>
        <strain evidence="2 3">JA643</strain>
    </source>
</reference>
<dbReference type="RefSeq" id="WP_037233681.1">
    <property type="nucleotide sequence ID" value="NZ_JAEMUK010000017.1"/>
</dbReference>
<dbReference type="AlphaFoldDB" id="A0A8I1GB22"/>
<evidence type="ECO:0000313" key="2">
    <source>
        <dbReference type="EMBL" id="MBJ7543798.1"/>
    </source>
</evidence>
<accession>A0A8I1GB22</accession>
<gene>
    <name evidence="2" type="ORF">JDN41_09515</name>
</gene>
<dbReference type="EMBL" id="JAEMUK010000017">
    <property type="protein sequence ID" value="MBJ7543798.1"/>
    <property type="molecule type" value="Genomic_DNA"/>
</dbReference>
<keyword evidence="1" id="KW-1133">Transmembrane helix</keyword>
<name>A0A8I1GB22_9HYPH</name>
<feature type="transmembrane region" description="Helical" evidence="1">
    <location>
        <begin position="26"/>
        <end position="46"/>
    </location>
</feature>
<comment type="caution">
    <text evidence="2">The sequence shown here is derived from an EMBL/GenBank/DDBJ whole genome shotgun (WGS) entry which is preliminary data.</text>
</comment>
<sequence>MFEVIRDALIWLMSWVLDKPPQGGEAFRLLFLIGFSVFATWLSMYWRDLAYRSRTIRRRLKPEERYAGRYFQAVWQKGDLRYAFVNIFFDWRARRYKAAGRAYGADGAELASFSSSYVRFPSEKDSEIEFMWKSNSGVSGYTRLGIEDSDEDLIQGDGLVVHIDGEICSYKMKFKHMHDRYVREALGVAVPKDSSQEPNFVRLFNVRYGPAVRGGFASAPKSDPEPAIPT</sequence>
<evidence type="ECO:0000313" key="3">
    <source>
        <dbReference type="Proteomes" id="UP000623250"/>
    </source>
</evidence>
<evidence type="ECO:0000256" key="1">
    <source>
        <dbReference type="SAM" id="Phobius"/>
    </source>
</evidence>
<organism evidence="2 3">
    <name type="scientific">Rhodomicrobium udaipurense</name>
    <dbReference type="NCBI Taxonomy" id="1202716"/>
    <lineage>
        <taxon>Bacteria</taxon>
        <taxon>Pseudomonadati</taxon>
        <taxon>Pseudomonadota</taxon>
        <taxon>Alphaproteobacteria</taxon>
        <taxon>Hyphomicrobiales</taxon>
        <taxon>Hyphomicrobiaceae</taxon>
        <taxon>Rhodomicrobium</taxon>
    </lineage>
</organism>
<protein>
    <submittedName>
        <fullName evidence="2">Uncharacterized protein</fullName>
    </submittedName>
</protein>
<dbReference type="Proteomes" id="UP000623250">
    <property type="component" value="Unassembled WGS sequence"/>
</dbReference>
<keyword evidence="3" id="KW-1185">Reference proteome</keyword>
<keyword evidence="1" id="KW-0812">Transmembrane</keyword>
<keyword evidence="1" id="KW-0472">Membrane</keyword>